<sequence>MLTESVQGRVATGSSRSCAAESRDKRTERVTRDLSSSTARLLNLGTHNTFKELAEATLIAQLTRLSGAAAGRTLLYQLGIAPITHPTEAVPLLLDLYSHLVIPPIPKIMHPEQDGKHRATRAKALHKQYGDSSEIAYVDVAAYSSGSRMVLADATNQA</sequence>
<comment type="caution">
    <text evidence="1">The sequence shown here is derived from an EMBL/GenBank/DDBJ whole genome shotgun (WGS) entry which is preliminary data.</text>
</comment>
<accession>A0ACB8CXN2</accession>
<evidence type="ECO:0000313" key="2">
    <source>
        <dbReference type="Proteomes" id="UP000821865"/>
    </source>
</evidence>
<evidence type="ECO:0000313" key="1">
    <source>
        <dbReference type="EMBL" id="KAH7953886.1"/>
    </source>
</evidence>
<reference evidence="1" key="1">
    <citation type="submission" date="2020-05" db="EMBL/GenBank/DDBJ databases">
        <title>Large-scale comparative analyses of tick genomes elucidate their genetic diversity and vector capacities.</title>
        <authorList>
            <person name="Jia N."/>
            <person name="Wang J."/>
            <person name="Shi W."/>
            <person name="Du L."/>
            <person name="Sun Y."/>
            <person name="Zhan W."/>
            <person name="Jiang J."/>
            <person name="Wang Q."/>
            <person name="Zhang B."/>
            <person name="Ji P."/>
            <person name="Sakyi L.B."/>
            <person name="Cui X."/>
            <person name="Yuan T."/>
            <person name="Jiang B."/>
            <person name="Yang W."/>
            <person name="Lam T.T.-Y."/>
            <person name="Chang Q."/>
            <person name="Ding S."/>
            <person name="Wang X."/>
            <person name="Zhu J."/>
            <person name="Ruan X."/>
            <person name="Zhao L."/>
            <person name="Wei J."/>
            <person name="Que T."/>
            <person name="Du C."/>
            <person name="Cheng J."/>
            <person name="Dai P."/>
            <person name="Han X."/>
            <person name="Huang E."/>
            <person name="Gao Y."/>
            <person name="Liu J."/>
            <person name="Shao H."/>
            <person name="Ye R."/>
            <person name="Li L."/>
            <person name="Wei W."/>
            <person name="Wang X."/>
            <person name="Wang C."/>
            <person name="Yang T."/>
            <person name="Huo Q."/>
            <person name="Li W."/>
            <person name="Guo W."/>
            <person name="Chen H."/>
            <person name="Zhou L."/>
            <person name="Ni X."/>
            <person name="Tian J."/>
            <person name="Zhou Y."/>
            <person name="Sheng Y."/>
            <person name="Liu T."/>
            <person name="Pan Y."/>
            <person name="Xia L."/>
            <person name="Li J."/>
            <person name="Zhao F."/>
            <person name="Cao W."/>
        </authorList>
    </citation>
    <scope>NUCLEOTIDE SEQUENCE</scope>
    <source>
        <strain evidence="1">Dsil-2018</strain>
    </source>
</reference>
<organism evidence="1 2">
    <name type="scientific">Dermacentor silvarum</name>
    <name type="common">Tick</name>
    <dbReference type="NCBI Taxonomy" id="543639"/>
    <lineage>
        <taxon>Eukaryota</taxon>
        <taxon>Metazoa</taxon>
        <taxon>Ecdysozoa</taxon>
        <taxon>Arthropoda</taxon>
        <taxon>Chelicerata</taxon>
        <taxon>Arachnida</taxon>
        <taxon>Acari</taxon>
        <taxon>Parasitiformes</taxon>
        <taxon>Ixodida</taxon>
        <taxon>Ixodoidea</taxon>
        <taxon>Ixodidae</taxon>
        <taxon>Rhipicephalinae</taxon>
        <taxon>Dermacentor</taxon>
    </lineage>
</organism>
<name>A0ACB8CXN2_DERSI</name>
<proteinExistence type="predicted"/>
<gene>
    <name evidence="1" type="ORF">HPB49_013370</name>
</gene>
<keyword evidence="2" id="KW-1185">Reference proteome</keyword>
<dbReference type="EMBL" id="CM023473">
    <property type="protein sequence ID" value="KAH7953886.1"/>
    <property type="molecule type" value="Genomic_DNA"/>
</dbReference>
<protein>
    <submittedName>
        <fullName evidence="1">Uncharacterized protein</fullName>
    </submittedName>
</protein>
<dbReference type="Proteomes" id="UP000821865">
    <property type="component" value="Chromosome 4"/>
</dbReference>